<proteinExistence type="predicted"/>
<feature type="domain" description="SLH" evidence="1">
    <location>
        <begin position="40"/>
        <end position="103"/>
    </location>
</feature>
<keyword evidence="3" id="KW-1185">Reference proteome</keyword>
<feature type="domain" description="SLH" evidence="1">
    <location>
        <begin position="108"/>
        <end position="162"/>
    </location>
</feature>
<evidence type="ECO:0000313" key="3">
    <source>
        <dbReference type="Proteomes" id="UP001596028"/>
    </source>
</evidence>
<accession>A0ABV9FC46</accession>
<comment type="caution">
    <text evidence="2">The sequence shown here is derived from an EMBL/GenBank/DDBJ whole genome shotgun (WGS) entry which is preliminary data.</text>
</comment>
<dbReference type="Proteomes" id="UP001596028">
    <property type="component" value="Unassembled WGS sequence"/>
</dbReference>
<dbReference type="Pfam" id="PF00395">
    <property type="entry name" value="SLH"/>
    <property type="match status" value="3"/>
</dbReference>
<organism evidence="2 3">
    <name type="scientific">Cohnella hongkongensis</name>
    <dbReference type="NCBI Taxonomy" id="178337"/>
    <lineage>
        <taxon>Bacteria</taxon>
        <taxon>Bacillati</taxon>
        <taxon>Bacillota</taxon>
        <taxon>Bacilli</taxon>
        <taxon>Bacillales</taxon>
        <taxon>Paenibacillaceae</taxon>
        <taxon>Cohnella</taxon>
    </lineage>
</organism>
<gene>
    <name evidence="2" type="ORF">ACFO3S_10975</name>
</gene>
<sequence length="162" mass="16681">MASKGVISGTSATTFNPSADITRADFVLLLVKALGLSVRTEGSFADVSSSAYYAEALATAKALGITTGVGNNNFNPKGKITREDMMVLAAKAMNAAGKPLENALGSELNGYSDSAQISRYAAKDVAALIKAGIIKGSGNSINPKGTATRAEAAVIIYNLYNR</sequence>
<feature type="domain" description="SLH" evidence="1">
    <location>
        <begin position="1"/>
        <end position="39"/>
    </location>
</feature>
<reference evidence="3" key="1">
    <citation type="journal article" date="2019" name="Int. J. Syst. Evol. Microbiol.">
        <title>The Global Catalogue of Microorganisms (GCM) 10K type strain sequencing project: providing services to taxonomists for standard genome sequencing and annotation.</title>
        <authorList>
            <consortium name="The Broad Institute Genomics Platform"/>
            <consortium name="The Broad Institute Genome Sequencing Center for Infectious Disease"/>
            <person name="Wu L."/>
            <person name="Ma J."/>
        </authorList>
    </citation>
    <scope>NUCLEOTIDE SEQUENCE [LARGE SCALE GENOMIC DNA]</scope>
    <source>
        <strain evidence="3">CCUG 49571</strain>
    </source>
</reference>
<evidence type="ECO:0000313" key="2">
    <source>
        <dbReference type="EMBL" id="MFC4598759.1"/>
    </source>
</evidence>
<evidence type="ECO:0000259" key="1">
    <source>
        <dbReference type="PROSITE" id="PS51272"/>
    </source>
</evidence>
<protein>
    <submittedName>
        <fullName evidence="2">S-layer homology domain-containing protein</fullName>
    </submittedName>
</protein>
<dbReference type="InterPro" id="IPR001119">
    <property type="entry name" value="SLH_dom"/>
</dbReference>
<dbReference type="RefSeq" id="WP_378095331.1">
    <property type="nucleotide sequence ID" value="NZ_JBHSEP010000006.1"/>
</dbReference>
<name>A0ABV9FC46_9BACL</name>
<dbReference type="PROSITE" id="PS51272">
    <property type="entry name" value="SLH"/>
    <property type="match status" value="3"/>
</dbReference>
<dbReference type="EMBL" id="JBHSEP010000006">
    <property type="protein sequence ID" value="MFC4598759.1"/>
    <property type="molecule type" value="Genomic_DNA"/>
</dbReference>